<gene>
    <name evidence="2" type="ORF">CHS0354_028464</name>
</gene>
<evidence type="ECO:0000256" key="1">
    <source>
        <dbReference type="SAM" id="Phobius"/>
    </source>
</evidence>
<organism evidence="2 3">
    <name type="scientific">Potamilus streckersoni</name>
    <dbReference type="NCBI Taxonomy" id="2493646"/>
    <lineage>
        <taxon>Eukaryota</taxon>
        <taxon>Metazoa</taxon>
        <taxon>Spiralia</taxon>
        <taxon>Lophotrochozoa</taxon>
        <taxon>Mollusca</taxon>
        <taxon>Bivalvia</taxon>
        <taxon>Autobranchia</taxon>
        <taxon>Heteroconchia</taxon>
        <taxon>Palaeoheterodonta</taxon>
        <taxon>Unionida</taxon>
        <taxon>Unionoidea</taxon>
        <taxon>Unionidae</taxon>
        <taxon>Ambleminae</taxon>
        <taxon>Lampsilini</taxon>
        <taxon>Potamilus</taxon>
    </lineage>
</organism>
<proteinExistence type="predicted"/>
<feature type="transmembrane region" description="Helical" evidence="1">
    <location>
        <begin position="15"/>
        <end position="36"/>
    </location>
</feature>
<keyword evidence="1" id="KW-0472">Membrane</keyword>
<keyword evidence="3" id="KW-1185">Reference proteome</keyword>
<keyword evidence="1" id="KW-1133">Transmembrane helix</keyword>
<name>A0AAE0SBG1_9BIVA</name>
<comment type="caution">
    <text evidence="2">The sequence shown here is derived from an EMBL/GenBank/DDBJ whole genome shotgun (WGS) entry which is preliminary data.</text>
</comment>
<reference evidence="2" key="2">
    <citation type="journal article" date="2021" name="Genome Biol. Evol.">
        <title>Developing a high-quality reference genome for a parasitic bivalve with doubly uniparental inheritance (Bivalvia: Unionida).</title>
        <authorList>
            <person name="Smith C.H."/>
        </authorList>
    </citation>
    <scope>NUCLEOTIDE SEQUENCE</scope>
    <source>
        <strain evidence="2">CHS0354</strain>
        <tissue evidence="2">Mantle</tissue>
    </source>
</reference>
<keyword evidence="1" id="KW-0812">Transmembrane</keyword>
<dbReference type="Proteomes" id="UP001195483">
    <property type="component" value="Unassembled WGS sequence"/>
</dbReference>
<dbReference type="AlphaFoldDB" id="A0AAE0SBG1"/>
<dbReference type="EMBL" id="JAEAOA010001701">
    <property type="protein sequence ID" value="KAK3588816.1"/>
    <property type="molecule type" value="Genomic_DNA"/>
</dbReference>
<evidence type="ECO:0000313" key="2">
    <source>
        <dbReference type="EMBL" id="KAK3588816.1"/>
    </source>
</evidence>
<accession>A0AAE0SBG1</accession>
<evidence type="ECO:0000313" key="3">
    <source>
        <dbReference type="Proteomes" id="UP001195483"/>
    </source>
</evidence>
<protein>
    <submittedName>
        <fullName evidence="2">Uncharacterized protein</fullName>
    </submittedName>
</protein>
<reference evidence="2" key="1">
    <citation type="journal article" date="2021" name="Genome Biol. Evol.">
        <title>A High-Quality Reference Genome for a Parasitic Bivalve with Doubly Uniparental Inheritance (Bivalvia: Unionida).</title>
        <authorList>
            <person name="Smith C.H."/>
        </authorList>
    </citation>
    <scope>NUCLEOTIDE SEQUENCE</scope>
    <source>
        <strain evidence="2">CHS0354</strain>
    </source>
</reference>
<reference evidence="2" key="3">
    <citation type="submission" date="2023-05" db="EMBL/GenBank/DDBJ databases">
        <authorList>
            <person name="Smith C.H."/>
        </authorList>
    </citation>
    <scope>NUCLEOTIDE SEQUENCE</scope>
    <source>
        <strain evidence="2">CHS0354</strain>
        <tissue evidence="2">Mantle</tissue>
    </source>
</reference>
<sequence>MCPLPAYPWTDKDFYSSYADIFTSTSLLILIIHLSVPRSATSGPSIESSETSTNVILVSPAAIFVKTQEEVSDVHVQPDMFWTTMLVLAKRFRPPNPQAAPETSTTCCIDF</sequence>